<reference evidence="1 2" key="1">
    <citation type="submission" date="2021-03" db="EMBL/GenBank/DDBJ databases">
        <authorList>
            <person name="Peeters C."/>
        </authorList>
    </citation>
    <scope>NUCLEOTIDE SEQUENCE [LARGE SCALE GENOMIC DNA]</scope>
    <source>
        <strain evidence="1 2">LMG 26411</strain>
    </source>
</reference>
<accession>A0ABM8TA07</accession>
<organism evidence="1 2">
    <name type="scientific">Cupriavidus numazuensis</name>
    <dbReference type="NCBI Taxonomy" id="221992"/>
    <lineage>
        <taxon>Bacteria</taxon>
        <taxon>Pseudomonadati</taxon>
        <taxon>Pseudomonadota</taxon>
        <taxon>Betaproteobacteria</taxon>
        <taxon>Burkholderiales</taxon>
        <taxon>Burkholderiaceae</taxon>
        <taxon>Cupriavidus</taxon>
    </lineage>
</organism>
<evidence type="ECO:0000313" key="1">
    <source>
        <dbReference type="EMBL" id="CAG2129292.1"/>
    </source>
</evidence>
<dbReference type="Proteomes" id="UP000672657">
    <property type="component" value="Unassembled WGS sequence"/>
</dbReference>
<dbReference type="RefSeq" id="WP_211951400.1">
    <property type="nucleotide sequence ID" value="NZ_CAJPVI010000001.1"/>
</dbReference>
<gene>
    <name evidence="1" type="ORF">LMG26411_00151</name>
</gene>
<keyword evidence="2" id="KW-1185">Reference proteome</keyword>
<dbReference type="EMBL" id="CAJPVI010000001">
    <property type="protein sequence ID" value="CAG2129292.1"/>
    <property type="molecule type" value="Genomic_DNA"/>
</dbReference>
<name>A0ABM8TA07_9BURK</name>
<protein>
    <submittedName>
        <fullName evidence="1">Uncharacterized protein</fullName>
    </submittedName>
</protein>
<sequence>MIAFRITVDGGRTYVGLFHCSCDAINDGLDRGARRVSATPLSRLQA</sequence>
<comment type="caution">
    <text evidence="1">The sequence shown here is derived from an EMBL/GenBank/DDBJ whole genome shotgun (WGS) entry which is preliminary data.</text>
</comment>
<evidence type="ECO:0000313" key="2">
    <source>
        <dbReference type="Proteomes" id="UP000672657"/>
    </source>
</evidence>
<proteinExistence type="predicted"/>